<dbReference type="InterPro" id="IPR009956">
    <property type="entry name" value="Post-segregation_anti-tox_CcdA"/>
</dbReference>
<sequence>MDFLYDMQAPKKATNLSINSDLLSRARSLNINLSSTLESVLKQLLAEEQAKQWKVENRKAVQAYNHFLEENGCFSDEYRTF</sequence>
<name>A0A317C8E3_9GAMM</name>
<dbReference type="EMBL" id="QGKL01000039">
    <property type="protein sequence ID" value="PWQ94599.1"/>
    <property type="molecule type" value="Genomic_DNA"/>
</dbReference>
<dbReference type="AlphaFoldDB" id="A0A317C8E3"/>
<evidence type="ECO:0000313" key="2">
    <source>
        <dbReference type="EMBL" id="PWQ94599.1"/>
    </source>
</evidence>
<gene>
    <name evidence="2" type="ORF">DKT75_14995</name>
</gene>
<organism evidence="2 3">
    <name type="scientific">Leucothrix arctica</name>
    <dbReference type="NCBI Taxonomy" id="1481894"/>
    <lineage>
        <taxon>Bacteria</taxon>
        <taxon>Pseudomonadati</taxon>
        <taxon>Pseudomonadota</taxon>
        <taxon>Gammaproteobacteria</taxon>
        <taxon>Thiotrichales</taxon>
        <taxon>Thiotrichaceae</taxon>
        <taxon>Leucothrix</taxon>
    </lineage>
</organism>
<keyword evidence="1" id="KW-1277">Toxin-antitoxin system</keyword>
<dbReference type="Pfam" id="PF07362">
    <property type="entry name" value="CcdA"/>
    <property type="match status" value="1"/>
</dbReference>
<protein>
    <submittedName>
        <fullName evidence="2">Acetoacetyl-CoA synthase</fullName>
    </submittedName>
</protein>
<dbReference type="Proteomes" id="UP000245506">
    <property type="component" value="Unassembled WGS sequence"/>
</dbReference>
<proteinExistence type="predicted"/>
<dbReference type="OrthoDB" id="7219749at2"/>
<evidence type="ECO:0000313" key="3">
    <source>
        <dbReference type="Proteomes" id="UP000245506"/>
    </source>
</evidence>
<reference evidence="2 3" key="1">
    <citation type="submission" date="2018-05" db="EMBL/GenBank/DDBJ databases">
        <title>Leucothrix arctica sp. nov., isolated from Arctic seawater.</title>
        <authorList>
            <person name="Choi A."/>
            <person name="Baek K."/>
        </authorList>
    </citation>
    <scope>NUCLEOTIDE SEQUENCE [LARGE SCALE GENOMIC DNA]</scope>
    <source>
        <strain evidence="2 3">IMCC9719</strain>
    </source>
</reference>
<keyword evidence="3" id="KW-1185">Reference proteome</keyword>
<dbReference type="RefSeq" id="WP_109824248.1">
    <property type="nucleotide sequence ID" value="NZ_QGKL01000039.1"/>
</dbReference>
<comment type="caution">
    <text evidence="2">The sequence shown here is derived from an EMBL/GenBank/DDBJ whole genome shotgun (WGS) entry which is preliminary data.</text>
</comment>
<evidence type="ECO:0000256" key="1">
    <source>
        <dbReference type="ARBA" id="ARBA00022649"/>
    </source>
</evidence>
<accession>A0A317C8E3</accession>